<organism evidence="2">
    <name type="scientific">marine metagenome</name>
    <dbReference type="NCBI Taxonomy" id="408172"/>
    <lineage>
        <taxon>unclassified sequences</taxon>
        <taxon>metagenomes</taxon>
        <taxon>ecological metagenomes</taxon>
    </lineage>
</organism>
<evidence type="ECO:0000256" key="1">
    <source>
        <dbReference type="SAM" id="MobiDB-lite"/>
    </source>
</evidence>
<dbReference type="AlphaFoldDB" id="A0A382RE61"/>
<sequence length="28" mass="2442">GTGGAVTSVGGAVGEDGADGESPQPAVV</sequence>
<feature type="non-terminal residue" evidence="2">
    <location>
        <position position="28"/>
    </location>
</feature>
<protein>
    <submittedName>
        <fullName evidence="2">Uncharacterized protein</fullName>
    </submittedName>
</protein>
<feature type="non-terminal residue" evidence="2">
    <location>
        <position position="1"/>
    </location>
</feature>
<reference evidence="2" key="1">
    <citation type="submission" date="2018-05" db="EMBL/GenBank/DDBJ databases">
        <authorList>
            <person name="Lanie J.A."/>
            <person name="Ng W.-L."/>
            <person name="Kazmierczak K.M."/>
            <person name="Andrzejewski T.M."/>
            <person name="Davidsen T.M."/>
            <person name="Wayne K.J."/>
            <person name="Tettelin H."/>
            <person name="Glass J.I."/>
            <person name="Rusch D."/>
            <person name="Podicherti R."/>
            <person name="Tsui H.-C.T."/>
            <person name="Winkler M.E."/>
        </authorList>
    </citation>
    <scope>NUCLEOTIDE SEQUENCE</scope>
</reference>
<feature type="compositionally biased region" description="Low complexity" evidence="1">
    <location>
        <begin position="1"/>
        <end position="10"/>
    </location>
</feature>
<name>A0A382RE61_9ZZZZ</name>
<proteinExistence type="predicted"/>
<gene>
    <name evidence="2" type="ORF">METZ01_LOCUS348790</name>
</gene>
<evidence type="ECO:0000313" key="2">
    <source>
        <dbReference type="EMBL" id="SVC95936.1"/>
    </source>
</evidence>
<dbReference type="EMBL" id="UINC01121054">
    <property type="protein sequence ID" value="SVC95936.1"/>
    <property type="molecule type" value="Genomic_DNA"/>
</dbReference>
<accession>A0A382RE61</accession>
<feature type="region of interest" description="Disordered" evidence="1">
    <location>
        <begin position="1"/>
        <end position="28"/>
    </location>
</feature>